<dbReference type="Proteomes" id="UP000526125">
    <property type="component" value="Unassembled WGS sequence"/>
</dbReference>
<protein>
    <recommendedName>
        <fullName evidence="2">SLH domain-containing protein</fullName>
    </recommendedName>
</protein>
<evidence type="ECO:0000259" key="2">
    <source>
        <dbReference type="PROSITE" id="PS51272"/>
    </source>
</evidence>
<dbReference type="Gene3D" id="2.60.40.1120">
    <property type="entry name" value="Carboxypeptidase-like, regulatory domain"/>
    <property type="match status" value="1"/>
</dbReference>
<dbReference type="SMART" id="SM00635">
    <property type="entry name" value="BID_2"/>
    <property type="match status" value="1"/>
</dbReference>
<reference evidence="3 4" key="1">
    <citation type="submission" date="2020-05" db="EMBL/GenBank/DDBJ databases">
        <title>Genome Sequencing of Type Strains.</title>
        <authorList>
            <person name="Lemaire J.F."/>
            <person name="Inderbitzin P."/>
            <person name="Gregorio O.A."/>
            <person name="Collins S.B."/>
            <person name="Wespe N."/>
            <person name="Knight-Connoni V."/>
        </authorList>
    </citation>
    <scope>NUCLEOTIDE SEQUENCE [LARGE SCALE GENOMIC DNA]</scope>
    <source>
        <strain evidence="3 4">LMG 21957</strain>
    </source>
</reference>
<dbReference type="InterPro" id="IPR013783">
    <property type="entry name" value="Ig-like_fold"/>
</dbReference>
<dbReference type="InterPro" id="IPR013784">
    <property type="entry name" value="Carb-bd-like_fold"/>
</dbReference>
<dbReference type="PROSITE" id="PS51272">
    <property type="entry name" value="SLH"/>
    <property type="match status" value="3"/>
</dbReference>
<accession>A0A7Y6EV34</accession>
<dbReference type="SUPFAM" id="SSF49313">
    <property type="entry name" value="Cadherin-like"/>
    <property type="match status" value="1"/>
</dbReference>
<dbReference type="PANTHER" id="PTHR43308">
    <property type="entry name" value="OUTER MEMBRANE PROTEIN ALPHA-RELATED"/>
    <property type="match status" value="1"/>
</dbReference>
<feature type="domain" description="SLH" evidence="2">
    <location>
        <begin position="1086"/>
        <end position="1149"/>
    </location>
</feature>
<dbReference type="GO" id="GO:0030246">
    <property type="term" value="F:carbohydrate binding"/>
    <property type="evidence" value="ECO:0007669"/>
    <property type="project" value="InterPro"/>
</dbReference>
<dbReference type="Pfam" id="PF02368">
    <property type="entry name" value="Big_2"/>
    <property type="match status" value="1"/>
</dbReference>
<comment type="caution">
    <text evidence="3">The sequence shown here is derived from an EMBL/GenBank/DDBJ whole genome shotgun (WGS) entry which is preliminary data.</text>
</comment>
<evidence type="ECO:0000313" key="3">
    <source>
        <dbReference type="EMBL" id="NUU77752.1"/>
    </source>
</evidence>
<dbReference type="SUPFAM" id="SSF49452">
    <property type="entry name" value="Starch-binding domain-like"/>
    <property type="match status" value="1"/>
</dbReference>
<name>A0A7Y6EV34_9BACL</name>
<dbReference type="RefSeq" id="WP_175397387.1">
    <property type="nucleotide sequence ID" value="NZ_JABMCB010000192.1"/>
</dbReference>
<feature type="compositionally biased region" description="Low complexity" evidence="1">
    <location>
        <begin position="726"/>
        <end position="745"/>
    </location>
</feature>
<evidence type="ECO:0000256" key="1">
    <source>
        <dbReference type="SAM" id="MobiDB-lite"/>
    </source>
</evidence>
<dbReference type="InterPro" id="IPR051465">
    <property type="entry name" value="Cell_Envelope_Struct_Comp"/>
</dbReference>
<dbReference type="InterPro" id="IPR015919">
    <property type="entry name" value="Cadherin-like_sf"/>
</dbReference>
<dbReference type="Gene3D" id="2.160.20.110">
    <property type="match status" value="1"/>
</dbReference>
<dbReference type="InterPro" id="IPR001119">
    <property type="entry name" value="SLH_dom"/>
</dbReference>
<dbReference type="EMBL" id="JABMCB010000192">
    <property type="protein sequence ID" value="NUU77752.1"/>
    <property type="molecule type" value="Genomic_DNA"/>
</dbReference>
<feature type="domain" description="SLH" evidence="2">
    <location>
        <begin position="959"/>
        <end position="1018"/>
    </location>
</feature>
<dbReference type="Gene3D" id="2.60.40.1080">
    <property type="match status" value="1"/>
</dbReference>
<dbReference type="AlphaFoldDB" id="A0A7Y6EV34"/>
<gene>
    <name evidence="3" type="ORF">HP552_21290</name>
</gene>
<dbReference type="Gene3D" id="2.60.40.10">
    <property type="entry name" value="Immunoglobulins"/>
    <property type="match status" value="1"/>
</dbReference>
<dbReference type="Pfam" id="PF13620">
    <property type="entry name" value="CarboxypepD_reg"/>
    <property type="match status" value="1"/>
</dbReference>
<organism evidence="3 4">
    <name type="scientific">Paenibacillus xylanilyticus</name>
    <dbReference type="NCBI Taxonomy" id="248903"/>
    <lineage>
        <taxon>Bacteria</taxon>
        <taxon>Bacillati</taxon>
        <taxon>Bacillota</taxon>
        <taxon>Bacilli</taxon>
        <taxon>Bacillales</taxon>
        <taxon>Paenibacillaceae</taxon>
        <taxon>Paenibacillus</taxon>
    </lineage>
</organism>
<dbReference type="GO" id="GO:0005509">
    <property type="term" value="F:calcium ion binding"/>
    <property type="evidence" value="ECO:0007669"/>
    <property type="project" value="InterPro"/>
</dbReference>
<dbReference type="PANTHER" id="PTHR43308:SF5">
    <property type="entry name" value="S-LAYER PROTEIN _ PEPTIDOGLYCAN ENDO-BETA-N-ACETYLGLUCOSAMINIDASE"/>
    <property type="match status" value="1"/>
</dbReference>
<feature type="compositionally biased region" description="Pro residues" evidence="1">
    <location>
        <begin position="715"/>
        <end position="725"/>
    </location>
</feature>
<dbReference type="SUPFAM" id="SSF49373">
    <property type="entry name" value="Invasin/intimin cell-adhesion fragments"/>
    <property type="match status" value="1"/>
</dbReference>
<feature type="domain" description="SLH" evidence="2">
    <location>
        <begin position="1019"/>
        <end position="1082"/>
    </location>
</feature>
<sequence>MKKSLTVMKILLAIIIIAGHMGVYTSVNAEGKHDGPTDIPPVENGWVQVSTREQLVYINQNQELYLTENIRLAADIDLLGINWIPFGGNDYAPFSGTLDGQGHWITGLAIDDDTRLLNGFLGEAKGHIQNINLKVNIKGGTYTGGLVGHQSGGSIDYVYTEGTIISGQFSNDVSIGGGIVGVLNNALLSHSSSAASISISESYNLHGGGLVGSLSTSSISESYFTGNLSNDPVENFPLSHVYAGGIVGYQLSTSDQRNVVKNTYSTGEISTLNPRSYSGWGAIGGYVYKTNITDTYYDTMTTGMSVGASDPYQSTVEIYGKTTGEMKQQATYTGWDFTDTWNIHPAINNSYPYLRPKILTTELPQAVRNESYSTALAGYDGARAGLTWTASGLPQGLSLSPSGELEGTPTQSGTYTVNFSLSDGGTATIERSMQLVVVTKAPGIADVSVQPGLEVGATSITIAPIQEGHTFAYVLNPKGTNPPLVGDALPEDAVPYISGTDIPAASPGQVVILFEVTDDENKGDYRIQAWQRFVLEQKHIRQFVPVSGIHLEPSRLDMTSGGSSAKLIAVFDPKDATNQTLYWSTSDESIATVDENGVVQPVAEGTAIITVTSEDGSLTATATITVFSQVGTVTGSVYGTAMTPLEGASVSGDSIRVLTDSQGRFKLDQVPVGTRTLIISAEGYEAAEHSVDVLAEQTVDTDKITLNPIAVQQPEPEPSPVPLPSSSPSSGSGSTSGTSSTPAPVANSAAAKLEVNGLDMQVKALTETAPDGQAAIRLQPDAALLVQAFDSARSGMLIRFDTKLPVVFLELPGELLRSMLQKEAGSSVTFEVNGGSYELPLLTLPSLADDMTVTLGIGKSSPGTVSTLITAAREQGFELIGSPMDFILYIDGKQVEGFNNGYSKRTLQLPWQVDPDKTTAVWIDTGHQMHFAPSLFTNDAQQVRAIIATPQNSTFAVLSSNHVFADLKDHWARSDVERLANKFIVEGVNNETFAPEKQVTRAEFTALLVRSMGLPEQQTASVFTDITSEQWYAGAVGTAQAAGLINGFSDGLFRPDASITREQMAAVIVRALEFAGITSQPNIDTLAGLADQATLSEWASGPVSILKEAGLMEGTPAHMFSPKDMATRAQAASVLNRMLQYLKFIDSYPSDQ</sequence>
<proteinExistence type="predicted"/>
<dbReference type="InterPro" id="IPR003343">
    <property type="entry name" value="Big_2"/>
</dbReference>
<dbReference type="Pfam" id="PF18316">
    <property type="entry name" value="S-l_SbsC_C"/>
    <property type="match status" value="1"/>
</dbReference>
<dbReference type="GO" id="GO:0016020">
    <property type="term" value="C:membrane"/>
    <property type="evidence" value="ECO:0007669"/>
    <property type="project" value="InterPro"/>
</dbReference>
<evidence type="ECO:0000313" key="4">
    <source>
        <dbReference type="Proteomes" id="UP000526125"/>
    </source>
</evidence>
<dbReference type="InterPro" id="IPR040751">
    <property type="entry name" value="SbsC_C"/>
</dbReference>
<dbReference type="InterPro" id="IPR008964">
    <property type="entry name" value="Invasin/intimin_cell_adhesion"/>
</dbReference>
<feature type="region of interest" description="Disordered" evidence="1">
    <location>
        <begin position="711"/>
        <end position="745"/>
    </location>
</feature>
<keyword evidence="4" id="KW-1185">Reference proteome</keyword>
<dbReference type="Pfam" id="PF00395">
    <property type="entry name" value="SLH"/>
    <property type="match status" value="3"/>
</dbReference>